<sequence>MSQTICFHCGSRRLRRWTPICCTGAAADAPGSAHATKACVSDWRCAFTPVGADGAEYGRAGI</sequence>
<protein>
    <submittedName>
        <fullName evidence="1">Uncharacterized protein</fullName>
    </submittedName>
</protein>
<proteinExistence type="predicted"/>
<dbReference type="Proteomes" id="UP000617426">
    <property type="component" value="Unassembled WGS sequence"/>
</dbReference>
<organism evidence="1 2">
    <name type="scientific">Schaalia hyovaginalis</name>
    <dbReference type="NCBI Taxonomy" id="29316"/>
    <lineage>
        <taxon>Bacteria</taxon>
        <taxon>Bacillati</taxon>
        <taxon>Actinomycetota</taxon>
        <taxon>Actinomycetes</taxon>
        <taxon>Actinomycetales</taxon>
        <taxon>Actinomycetaceae</taxon>
        <taxon>Schaalia</taxon>
    </lineage>
</organism>
<name>A0A923IYH5_9ACTO</name>
<keyword evidence="2" id="KW-1185">Reference proteome</keyword>
<evidence type="ECO:0000313" key="1">
    <source>
        <dbReference type="EMBL" id="MBB6333634.1"/>
    </source>
</evidence>
<comment type="caution">
    <text evidence="1">The sequence shown here is derived from an EMBL/GenBank/DDBJ whole genome shotgun (WGS) entry which is preliminary data.</text>
</comment>
<reference evidence="1" key="1">
    <citation type="submission" date="2020-08" db="EMBL/GenBank/DDBJ databases">
        <title>Sequencing the genomes of 1000 actinobacteria strains.</title>
        <authorList>
            <person name="Klenk H.-P."/>
        </authorList>
    </citation>
    <scope>NUCLEOTIDE SEQUENCE</scope>
    <source>
        <strain evidence="1">DSM 10695</strain>
    </source>
</reference>
<dbReference type="EMBL" id="JACHMK010000001">
    <property type="protein sequence ID" value="MBB6333634.1"/>
    <property type="molecule type" value="Genomic_DNA"/>
</dbReference>
<dbReference type="AlphaFoldDB" id="A0A923IYH5"/>
<evidence type="ECO:0000313" key="2">
    <source>
        <dbReference type="Proteomes" id="UP000617426"/>
    </source>
</evidence>
<dbReference type="RefSeq" id="WP_184451325.1">
    <property type="nucleotide sequence ID" value="NZ_JACHMK010000001.1"/>
</dbReference>
<accession>A0A923IYH5</accession>
<gene>
    <name evidence="1" type="ORF">HD592_000199</name>
</gene>